<feature type="coiled-coil region" evidence="4">
    <location>
        <begin position="121"/>
        <end position="148"/>
    </location>
</feature>
<keyword evidence="8" id="KW-1185">Reference proteome</keyword>
<dbReference type="InterPro" id="IPR011006">
    <property type="entry name" value="CheY-like_superfamily"/>
</dbReference>
<dbReference type="CDD" id="cd01949">
    <property type="entry name" value="GGDEF"/>
    <property type="match status" value="1"/>
</dbReference>
<keyword evidence="4" id="KW-0175">Coiled coil</keyword>
<proteinExistence type="predicted"/>
<evidence type="ECO:0000259" key="5">
    <source>
        <dbReference type="PROSITE" id="PS50110"/>
    </source>
</evidence>
<name>A0A1G8CTR2_9RHOO</name>
<dbReference type="Gene3D" id="3.40.50.2300">
    <property type="match status" value="1"/>
</dbReference>
<evidence type="ECO:0000259" key="6">
    <source>
        <dbReference type="PROSITE" id="PS50887"/>
    </source>
</evidence>
<dbReference type="PROSITE" id="PS50110">
    <property type="entry name" value="RESPONSE_REGULATORY"/>
    <property type="match status" value="1"/>
</dbReference>
<gene>
    <name evidence="7" type="ORF">SAMN05660652_01745</name>
</gene>
<dbReference type="FunFam" id="3.30.70.270:FF:000001">
    <property type="entry name" value="Diguanylate cyclase domain protein"/>
    <property type="match status" value="1"/>
</dbReference>
<dbReference type="SMART" id="SM00267">
    <property type="entry name" value="GGDEF"/>
    <property type="match status" value="1"/>
</dbReference>
<dbReference type="Gene3D" id="3.30.70.270">
    <property type="match status" value="1"/>
</dbReference>
<dbReference type="PANTHER" id="PTHR45138">
    <property type="entry name" value="REGULATORY COMPONENTS OF SENSORY TRANSDUCTION SYSTEM"/>
    <property type="match status" value="1"/>
</dbReference>
<dbReference type="SUPFAM" id="SSF52172">
    <property type="entry name" value="CheY-like"/>
    <property type="match status" value="1"/>
</dbReference>
<sequence length="318" mass="35450">MKILVIEDSRSSLKLLCDHIRKMYFQPIPAETGHQGVDLFLKERPDLVLLDVVMPDIDGFEVARQIRQIETPGEWTPIIFLSSLNKDQDIERGIAAGGDDYLLKPVSEVVLGAKIRAMQRILQMRQSLVVLTRKLDNANQELKRLTSLDGLTGIANRRHFDAVLLREWRRAMRIGEELSIIMADIDFFKLYNDTYGHQNGDECLRQIAQALSHTTDRGGDLLARYGGEEFIAVLPGTSLSGASFVAEQMRKTVSDLRIPHPGAPFGHITTSFGVASAVAMPETDPQDLVGAADLALYKAKHLGRNQVCQTLSFDPQEN</sequence>
<dbReference type="InterPro" id="IPR050469">
    <property type="entry name" value="Diguanylate_Cyclase"/>
</dbReference>
<reference evidence="7 8" key="1">
    <citation type="submission" date="2016-10" db="EMBL/GenBank/DDBJ databases">
        <authorList>
            <person name="de Groot N.N."/>
        </authorList>
    </citation>
    <scope>NUCLEOTIDE SEQUENCE [LARGE SCALE GENOMIC DNA]</scope>
    <source>
        <strain evidence="7 8">DSM 5885</strain>
    </source>
</reference>
<evidence type="ECO:0000256" key="3">
    <source>
        <dbReference type="PROSITE-ProRule" id="PRU00169"/>
    </source>
</evidence>
<dbReference type="OrthoDB" id="9813903at2"/>
<dbReference type="EC" id="2.7.7.65" evidence="1"/>
<feature type="domain" description="Response regulatory" evidence="5">
    <location>
        <begin position="2"/>
        <end position="119"/>
    </location>
</feature>
<dbReference type="PANTHER" id="PTHR45138:SF9">
    <property type="entry name" value="DIGUANYLATE CYCLASE DGCM-RELATED"/>
    <property type="match status" value="1"/>
</dbReference>
<dbReference type="RefSeq" id="WP_091936642.1">
    <property type="nucleotide sequence ID" value="NZ_FNCY01000006.1"/>
</dbReference>
<dbReference type="Pfam" id="PF00072">
    <property type="entry name" value="Response_reg"/>
    <property type="match status" value="1"/>
</dbReference>
<dbReference type="STRING" id="83767.SAMN05660652_01745"/>
<dbReference type="GO" id="GO:1902201">
    <property type="term" value="P:negative regulation of bacterial-type flagellum-dependent cell motility"/>
    <property type="evidence" value="ECO:0007669"/>
    <property type="project" value="TreeGrafter"/>
</dbReference>
<dbReference type="SUPFAM" id="SSF55073">
    <property type="entry name" value="Nucleotide cyclase"/>
    <property type="match status" value="1"/>
</dbReference>
<evidence type="ECO:0000256" key="2">
    <source>
        <dbReference type="ARBA" id="ARBA00034247"/>
    </source>
</evidence>
<dbReference type="InterPro" id="IPR000160">
    <property type="entry name" value="GGDEF_dom"/>
</dbReference>
<evidence type="ECO:0000313" key="7">
    <source>
        <dbReference type="EMBL" id="SDH48892.1"/>
    </source>
</evidence>
<accession>A0A1G8CTR2</accession>
<evidence type="ECO:0000256" key="4">
    <source>
        <dbReference type="SAM" id="Coils"/>
    </source>
</evidence>
<dbReference type="Pfam" id="PF00990">
    <property type="entry name" value="GGDEF"/>
    <property type="match status" value="1"/>
</dbReference>
<dbReference type="PROSITE" id="PS50887">
    <property type="entry name" value="GGDEF"/>
    <property type="match status" value="1"/>
</dbReference>
<dbReference type="Proteomes" id="UP000198607">
    <property type="component" value="Unassembled WGS sequence"/>
</dbReference>
<dbReference type="GO" id="GO:0005886">
    <property type="term" value="C:plasma membrane"/>
    <property type="evidence" value="ECO:0007669"/>
    <property type="project" value="TreeGrafter"/>
</dbReference>
<dbReference type="InterPro" id="IPR001789">
    <property type="entry name" value="Sig_transdc_resp-reg_receiver"/>
</dbReference>
<evidence type="ECO:0000256" key="1">
    <source>
        <dbReference type="ARBA" id="ARBA00012528"/>
    </source>
</evidence>
<evidence type="ECO:0000313" key="8">
    <source>
        <dbReference type="Proteomes" id="UP000198607"/>
    </source>
</evidence>
<dbReference type="AlphaFoldDB" id="A0A1G8CTR2"/>
<dbReference type="SMART" id="SM00448">
    <property type="entry name" value="REC"/>
    <property type="match status" value="1"/>
</dbReference>
<dbReference type="EMBL" id="FNCY01000006">
    <property type="protein sequence ID" value="SDH48892.1"/>
    <property type="molecule type" value="Genomic_DNA"/>
</dbReference>
<comment type="catalytic activity">
    <reaction evidence="2">
        <text>2 GTP = 3',3'-c-di-GMP + 2 diphosphate</text>
        <dbReference type="Rhea" id="RHEA:24898"/>
        <dbReference type="ChEBI" id="CHEBI:33019"/>
        <dbReference type="ChEBI" id="CHEBI:37565"/>
        <dbReference type="ChEBI" id="CHEBI:58805"/>
        <dbReference type="EC" id="2.7.7.65"/>
    </reaction>
</comment>
<dbReference type="InterPro" id="IPR029787">
    <property type="entry name" value="Nucleotide_cyclase"/>
</dbReference>
<dbReference type="CDD" id="cd17574">
    <property type="entry name" value="REC_OmpR"/>
    <property type="match status" value="1"/>
</dbReference>
<dbReference type="GO" id="GO:0000160">
    <property type="term" value="P:phosphorelay signal transduction system"/>
    <property type="evidence" value="ECO:0007669"/>
    <property type="project" value="InterPro"/>
</dbReference>
<feature type="modified residue" description="4-aspartylphosphate" evidence="3">
    <location>
        <position position="51"/>
    </location>
</feature>
<feature type="domain" description="GGDEF" evidence="6">
    <location>
        <begin position="176"/>
        <end position="312"/>
    </location>
</feature>
<dbReference type="InterPro" id="IPR043128">
    <property type="entry name" value="Rev_trsase/Diguanyl_cyclase"/>
</dbReference>
<keyword evidence="3" id="KW-0597">Phosphoprotein</keyword>
<protein>
    <recommendedName>
        <fullName evidence="1">diguanylate cyclase</fullName>
        <ecNumber evidence="1">2.7.7.65</ecNumber>
    </recommendedName>
</protein>
<dbReference type="GO" id="GO:0052621">
    <property type="term" value="F:diguanylate cyclase activity"/>
    <property type="evidence" value="ECO:0007669"/>
    <property type="project" value="UniProtKB-EC"/>
</dbReference>
<organism evidence="7 8">
    <name type="scientific">Propionivibrio dicarboxylicus</name>
    <dbReference type="NCBI Taxonomy" id="83767"/>
    <lineage>
        <taxon>Bacteria</taxon>
        <taxon>Pseudomonadati</taxon>
        <taxon>Pseudomonadota</taxon>
        <taxon>Betaproteobacteria</taxon>
        <taxon>Rhodocyclales</taxon>
        <taxon>Rhodocyclaceae</taxon>
        <taxon>Propionivibrio</taxon>
    </lineage>
</organism>
<dbReference type="GO" id="GO:0043709">
    <property type="term" value="P:cell adhesion involved in single-species biofilm formation"/>
    <property type="evidence" value="ECO:0007669"/>
    <property type="project" value="TreeGrafter"/>
</dbReference>
<dbReference type="NCBIfam" id="TIGR00254">
    <property type="entry name" value="GGDEF"/>
    <property type="match status" value="1"/>
</dbReference>